<organism evidence="7 8">
    <name type="scientific">Rhodococcus qingshengii</name>
    <dbReference type="NCBI Taxonomy" id="334542"/>
    <lineage>
        <taxon>Bacteria</taxon>
        <taxon>Bacillati</taxon>
        <taxon>Actinomycetota</taxon>
        <taxon>Actinomycetes</taxon>
        <taxon>Mycobacteriales</taxon>
        <taxon>Nocardiaceae</taxon>
        <taxon>Rhodococcus</taxon>
        <taxon>Rhodococcus erythropolis group</taxon>
    </lineage>
</organism>
<dbReference type="AlphaFoldDB" id="A0A1X0LYV4"/>
<dbReference type="InterPro" id="IPR020846">
    <property type="entry name" value="MFS_dom"/>
</dbReference>
<evidence type="ECO:0000256" key="3">
    <source>
        <dbReference type="ARBA" id="ARBA00022692"/>
    </source>
</evidence>
<comment type="subcellular location">
    <subcellularLocation>
        <location evidence="1">Cell membrane</location>
        <topology evidence="1">Multi-pass membrane protein</topology>
    </subcellularLocation>
</comment>
<dbReference type="EMBL" id="NOVD01000003">
    <property type="protein sequence ID" value="PCK27990.1"/>
    <property type="molecule type" value="Genomic_DNA"/>
</dbReference>
<keyword evidence="5" id="KW-0472">Membrane</keyword>
<evidence type="ECO:0000256" key="2">
    <source>
        <dbReference type="ARBA" id="ARBA00022475"/>
    </source>
</evidence>
<accession>A0A1X0LYV4</accession>
<evidence type="ECO:0000313" key="7">
    <source>
        <dbReference type="EMBL" id="PCK27990.1"/>
    </source>
</evidence>
<evidence type="ECO:0000256" key="4">
    <source>
        <dbReference type="ARBA" id="ARBA00022989"/>
    </source>
</evidence>
<gene>
    <name evidence="7" type="ORF">CHR55_05980</name>
</gene>
<dbReference type="Pfam" id="PF07690">
    <property type="entry name" value="MFS_1"/>
    <property type="match status" value="1"/>
</dbReference>
<dbReference type="GeneID" id="57484711"/>
<keyword evidence="2" id="KW-1003">Cell membrane</keyword>
<dbReference type="RefSeq" id="WP_020971053.1">
    <property type="nucleotide sequence ID" value="NZ_MUBD01000003.1"/>
</dbReference>
<evidence type="ECO:0000256" key="1">
    <source>
        <dbReference type="ARBA" id="ARBA00004651"/>
    </source>
</evidence>
<dbReference type="CDD" id="cd17324">
    <property type="entry name" value="MFS_NepI_like"/>
    <property type="match status" value="1"/>
</dbReference>
<feature type="domain" description="Major facilitator superfamily (MFS) profile" evidence="6">
    <location>
        <begin position="21"/>
        <end position="396"/>
    </location>
</feature>
<dbReference type="PRINTS" id="PR01035">
    <property type="entry name" value="TCRTETA"/>
</dbReference>
<dbReference type="PANTHER" id="PTHR43124:SF8">
    <property type="entry name" value="INNER MEMBRANE TRANSPORT PROTEIN YDHP"/>
    <property type="match status" value="1"/>
</dbReference>
<proteinExistence type="predicted"/>
<dbReference type="PROSITE" id="PS50850">
    <property type="entry name" value="MFS"/>
    <property type="match status" value="1"/>
</dbReference>
<evidence type="ECO:0000259" key="6">
    <source>
        <dbReference type="PROSITE" id="PS50850"/>
    </source>
</evidence>
<evidence type="ECO:0000256" key="5">
    <source>
        <dbReference type="ARBA" id="ARBA00023136"/>
    </source>
</evidence>
<keyword evidence="3" id="KW-0812">Transmembrane</keyword>
<dbReference type="SUPFAM" id="SSF103473">
    <property type="entry name" value="MFS general substrate transporter"/>
    <property type="match status" value="1"/>
</dbReference>
<keyword evidence="4" id="KW-1133">Transmembrane helix</keyword>
<protein>
    <submittedName>
        <fullName evidence="7">MFS transporter</fullName>
    </submittedName>
</protein>
<dbReference type="InterPro" id="IPR036259">
    <property type="entry name" value="MFS_trans_sf"/>
</dbReference>
<dbReference type="PANTHER" id="PTHR43124">
    <property type="entry name" value="PURINE EFFLUX PUMP PBUE"/>
    <property type="match status" value="1"/>
</dbReference>
<dbReference type="GO" id="GO:0022857">
    <property type="term" value="F:transmembrane transporter activity"/>
    <property type="evidence" value="ECO:0007669"/>
    <property type="project" value="InterPro"/>
</dbReference>
<dbReference type="InterPro" id="IPR011701">
    <property type="entry name" value="MFS"/>
</dbReference>
<dbReference type="Proteomes" id="UP000230886">
    <property type="component" value="Unassembled WGS sequence"/>
</dbReference>
<sequence length="400" mass="41308">MVVETPHELTTTARSTNANAAIIWMLLAVFGVGTVEYLVAGVLPDISTDLGVSTSTAGLLVTIYAVTVVIGGPLLTIATTRVPRTPLIAALMALFVIGNIGTALAPNFATMVIFRIITALPHATFFALCLVLATSLVAPEFQGRVIARVTLGLNLATVLGVPLGTLIGTQLGWRWSFAIIAVFQLLVTAALIASTRNAAPSHQTGNVSSELRVFTRGPVLWAIGLTALSQAALFVVFTYISPYLTEHAGISVSTVTVVLFVFGVGSVVGNQLGGYYADKDLDKTLYIALTALALALLALFVFGGTSWFAFAWMFVLGATGFSIIPPLASKLIGAASEAPHLAATVNIAGFQLANAAGAWIGSIALSGGNSVAVLPAIGAVLAAGAVLLLFVSRRTARSVT</sequence>
<dbReference type="InterPro" id="IPR050189">
    <property type="entry name" value="MFS_Efflux_Transporters"/>
</dbReference>
<dbReference type="InterPro" id="IPR001958">
    <property type="entry name" value="Tet-R_TetA/multi-R_MdtG-like"/>
</dbReference>
<accession>A0A2A5JEJ3</accession>
<name>A0A1X0LYV4_RHOSG</name>
<dbReference type="Gene3D" id="1.20.1250.20">
    <property type="entry name" value="MFS general substrate transporter like domains"/>
    <property type="match status" value="1"/>
</dbReference>
<dbReference type="GO" id="GO:0005886">
    <property type="term" value="C:plasma membrane"/>
    <property type="evidence" value="ECO:0007669"/>
    <property type="project" value="UniProtKB-SubCell"/>
</dbReference>
<evidence type="ECO:0000313" key="8">
    <source>
        <dbReference type="Proteomes" id="UP000230886"/>
    </source>
</evidence>
<comment type="caution">
    <text evidence="7">The sequence shown here is derived from an EMBL/GenBank/DDBJ whole genome shotgun (WGS) entry which is preliminary data.</text>
</comment>
<reference evidence="7 8" key="1">
    <citation type="submission" date="2017-07" db="EMBL/GenBank/DDBJ databases">
        <title>Draft sequence of Rhodococcus enclensis 23b-28.</title>
        <authorList>
            <person name="Besaury L."/>
            <person name="Sancelme M."/>
            <person name="Amato P."/>
            <person name="Lallement A."/>
            <person name="Delort A.-M."/>
        </authorList>
    </citation>
    <scope>NUCLEOTIDE SEQUENCE [LARGE SCALE GENOMIC DNA]</scope>
    <source>
        <strain evidence="7 8">23b-28</strain>
    </source>
</reference>